<organism evidence="1 2">
    <name type="scientific">Legionella pneumophila</name>
    <dbReference type="NCBI Taxonomy" id="446"/>
    <lineage>
        <taxon>Bacteria</taxon>
        <taxon>Pseudomonadati</taxon>
        <taxon>Pseudomonadota</taxon>
        <taxon>Gammaproteobacteria</taxon>
        <taxon>Legionellales</taxon>
        <taxon>Legionellaceae</taxon>
        <taxon>Legionella</taxon>
    </lineage>
</organism>
<gene>
    <name evidence="1" type="ORF">NCTC12000_00103</name>
</gene>
<dbReference type="Proteomes" id="UP000254631">
    <property type="component" value="Unassembled WGS sequence"/>
</dbReference>
<name>A0A378K0B3_LEGPN</name>
<accession>A0A378K0B3</accession>
<evidence type="ECO:0000313" key="2">
    <source>
        <dbReference type="Proteomes" id="UP000254631"/>
    </source>
</evidence>
<dbReference type="RefSeq" id="WP_011945291.1">
    <property type="nucleotide sequence ID" value="NZ_BAZA01000239.1"/>
</dbReference>
<proteinExistence type="predicted"/>
<protein>
    <submittedName>
        <fullName evidence="1">Dot/Icm T4SS effector</fullName>
    </submittedName>
</protein>
<sequence>MKQLISIIKGQIQQLPIPDLKHLLLSHLKEDAHDLTELFCQQTPAQKNQFSHNQSVPFGLPASLSVLAIVLTYAPNLLHRELSEQLLTMLDSIRETETSVDNQLAERCTEQLNYYSDAKPVLIALKERGAKDLIQILEQADERSLLAFSHLAKDTDLNVLIETFLVKNNKDLDLVNRNHLVQFLRQPDLAGWLTRFLDSLIDGSINALSIRLLLSLISSVKAIEKLKAARACLAQYPFSIDLHAMRAVFDFYQYELKRDLFSPESHLVMQLLHDLLKNTKLDKQQEFFQGLSQETVLLIIEYCIAEYNKTTGEEKQNCKNLLTRLCSAFSDSSQDFLGKIRTKINQLDPYLFDTPQLYQLASDLITKSCNSGKESLSSSPIALLLSMPQFVGVCTPKVLKQLVERYSLYTLTLNQKDYKQDLCFKEYAPYFDEINEHMAQIERNLLIHPEAQSFWLDKKYSLLQFRVEISKSALLHQMECLLEANKGGEELNNKGLEVLYHYYALSYPNLRSDLFLKVVNHIYSRFFIKGNNETEARDGLFHWLKQNFPLIDKLPKDLDRKKEIFLYNSAGKKIGFLGESNAAMTFVNEEIVLLAQTGSMDINEPLYDQEGLVLGYLTEESCLRSESAIHKNAAAWVLAGLSKSDLESSSFGLESLLHNVLFENSIGVLYQCESICLDANKRIWLNNKLLKEIQEAPGEIPASVLYPLLDHFEDETVFELLGVIRNKNNALELFHYILNRDSRCSILLNGLYESDFQRFLEHQGADVCLADYLVNYYDKPWFSEVLLRFAYHGKKYKKPDLLSSALTFITKEISRDKKQETICDAVLDRLISSEACAALVLKEFLGDRTHNSIQRVNNPEIGKVSQFFDRRHIVSLIAQLNKTSYWEQNAQYKLALHILANQHGRLFSETDLNPDSPQVWQGKELKELACFTSRHLSKKRPFDNKHDIGYRVLGELLFRCANSGITSLFYKQKTLNRAITRLSITEPFLVRMVDKLWMPKGIRELYGKSLFFKGSWFDDQVFLQKELKDHHPLLDWSHFIKQTWNKRDKQKKSPIICTYLLSYTGRKSVLSRLLQDYFNSFQGMPDYIRPVSQLLRFFPQRDVSAVIYDALEAEMIKKPQLLDRQILSDMAFYYGKQLARKDTSFPQADINLLTYWGQNKHYSLVKRGCELLVRDCEDKGVKKRLVSAAKEAEVEQDLSSSVQTFYFGLIKFFKRLWHYGFNAENSSSKIIKFCDDPTPGPTRKKAGDLINAPVAESRTNSLYLGFSERRKQLISLLATIKSSPAHFTRVVNYSDNTQTFFGEQPKQSIDYNTPAIPSSFESIM</sequence>
<dbReference type="EMBL" id="UGOL01000001">
    <property type="protein sequence ID" value="STX78226.1"/>
    <property type="molecule type" value="Genomic_DNA"/>
</dbReference>
<evidence type="ECO:0000313" key="1">
    <source>
        <dbReference type="EMBL" id="STX78226.1"/>
    </source>
</evidence>
<reference evidence="1 2" key="1">
    <citation type="submission" date="2018-06" db="EMBL/GenBank/DDBJ databases">
        <authorList>
            <consortium name="Pathogen Informatics"/>
            <person name="Doyle S."/>
        </authorList>
    </citation>
    <scope>NUCLEOTIDE SEQUENCE [LARGE SCALE GENOMIC DNA]</scope>
    <source>
        <strain evidence="1 2">NCTC12000</strain>
    </source>
</reference>
<dbReference type="OMA" id="FCQQIPA"/>